<protein>
    <recommendedName>
        <fullName evidence="10">NADH:quinone oxidoreductase/Mrp antiporter membrane subunit domain-containing protein</fullName>
    </recommendedName>
</protein>
<evidence type="ECO:0000256" key="2">
    <source>
        <dbReference type="ARBA" id="ARBA00022475"/>
    </source>
</evidence>
<feature type="non-terminal residue" evidence="9">
    <location>
        <position position="354"/>
    </location>
</feature>
<feature type="domain" description="NADH:quinone oxidoreductase/Mrp antiporter transmembrane" evidence="7">
    <location>
        <begin position="125"/>
        <end position="353"/>
    </location>
</feature>
<feature type="transmembrane region" description="Helical" evidence="6">
    <location>
        <begin position="108"/>
        <end position="125"/>
    </location>
</feature>
<dbReference type="EMBL" id="BARU01006004">
    <property type="protein sequence ID" value="GAH44106.1"/>
    <property type="molecule type" value="Genomic_DNA"/>
</dbReference>
<feature type="transmembrane region" description="Helical" evidence="6">
    <location>
        <begin position="298"/>
        <end position="321"/>
    </location>
</feature>
<feature type="transmembrane region" description="Helical" evidence="6">
    <location>
        <begin position="327"/>
        <end position="347"/>
    </location>
</feature>
<comment type="subcellular location">
    <subcellularLocation>
        <location evidence="1">Cell membrane</location>
        <topology evidence="1">Multi-pass membrane protein</topology>
    </subcellularLocation>
</comment>
<evidence type="ECO:0000256" key="5">
    <source>
        <dbReference type="ARBA" id="ARBA00023136"/>
    </source>
</evidence>
<evidence type="ECO:0000256" key="6">
    <source>
        <dbReference type="SAM" id="Phobius"/>
    </source>
</evidence>
<organism evidence="9">
    <name type="scientific">marine sediment metagenome</name>
    <dbReference type="NCBI Taxonomy" id="412755"/>
    <lineage>
        <taxon>unclassified sequences</taxon>
        <taxon>metagenomes</taxon>
        <taxon>ecological metagenomes</taxon>
    </lineage>
</organism>
<feature type="domain" description="NADH-Ubiquinone oxidoreductase (complex I) chain 5 N-terminal" evidence="8">
    <location>
        <begin position="66"/>
        <end position="108"/>
    </location>
</feature>
<dbReference type="InterPro" id="IPR001516">
    <property type="entry name" value="Proton_antipo_N"/>
</dbReference>
<feature type="transmembrane region" description="Helical" evidence="6">
    <location>
        <begin position="6"/>
        <end position="25"/>
    </location>
</feature>
<dbReference type="PANTHER" id="PTHR42703">
    <property type="entry name" value="NADH DEHYDROGENASE"/>
    <property type="match status" value="1"/>
</dbReference>
<dbReference type="InterPro" id="IPR050586">
    <property type="entry name" value="CPA3_Na-H_Antiporter_D"/>
</dbReference>
<keyword evidence="2" id="KW-1003">Cell membrane</keyword>
<evidence type="ECO:0000256" key="1">
    <source>
        <dbReference type="ARBA" id="ARBA00004651"/>
    </source>
</evidence>
<keyword evidence="5 6" id="KW-0472">Membrane</keyword>
<comment type="caution">
    <text evidence="9">The sequence shown here is derived from an EMBL/GenBank/DDBJ whole genome shotgun (WGS) entry which is preliminary data.</text>
</comment>
<reference evidence="9" key="1">
    <citation type="journal article" date="2014" name="Front. Microbiol.">
        <title>High frequency of phylogenetically diverse reductive dehalogenase-homologous genes in deep subseafloor sedimentary metagenomes.</title>
        <authorList>
            <person name="Kawai M."/>
            <person name="Futagami T."/>
            <person name="Toyoda A."/>
            <person name="Takaki Y."/>
            <person name="Nishi S."/>
            <person name="Hori S."/>
            <person name="Arai W."/>
            <person name="Tsubouchi T."/>
            <person name="Morono Y."/>
            <person name="Uchiyama I."/>
            <person name="Ito T."/>
            <person name="Fujiyama A."/>
            <person name="Inagaki F."/>
            <person name="Takami H."/>
        </authorList>
    </citation>
    <scope>NUCLEOTIDE SEQUENCE</scope>
    <source>
        <strain evidence="9">Expedition CK06-06</strain>
    </source>
</reference>
<dbReference type="Pfam" id="PF00662">
    <property type="entry name" value="Proton_antipo_N"/>
    <property type="match status" value="1"/>
</dbReference>
<feature type="transmembrane region" description="Helical" evidence="6">
    <location>
        <begin position="161"/>
        <end position="180"/>
    </location>
</feature>
<sequence length="354" mass="37185">MSVPLPVFIAVPLVTAFLLPVFSGLGRKGKAVATVLANLATVSLLVMAVASIGQFRVYEVGKWSIPLGINLVLDGLSSLLLLAISVVSAAAMLFSARYMEQYTAKAKYLCLFLLMVAGMNGVVLSGDIFNLFVFLEIASIASYALVGFGCEHEELEASFKYMVLGTIGSIFILFAVALVYGNTGSLNMAYISKAIQGSGLNAGLSFAMALFVVGFGLKAALVPFHAWLPDAHPSAPAPISAMLSGILIKTLGIYALARVVFNVFGVSVSMGWLLVALGLLSMVAGAFLAIGQEDFKRLLAYSSISQIGYVVLGLGLGGLIIARDGNVAWASLAILGGLFHLVNHAVYKSLLFLT</sequence>
<dbReference type="Pfam" id="PF00361">
    <property type="entry name" value="Proton_antipo_M"/>
    <property type="match status" value="1"/>
</dbReference>
<proteinExistence type="predicted"/>
<evidence type="ECO:0000256" key="4">
    <source>
        <dbReference type="ARBA" id="ARBA00022989"/>
    </source>
</evidence>
<evidence type="ECO:0000259" key="8">
    <source>
        <dbReference type="Pfam" id="PF00662"/>
    </source>
</evidence>
<evidence type="ECO:0000256" key="3">
    <source>
        <dbReference type="ARBA" id="ARBA00022692"/>
    </source>
</evidence>
<evidence type="ECO:0000259" key="7">
    <source>
        <dbReference type="Pfam" id="PF00361"/>
    </source>
</evidence>
<feature type="transmembrane region" description="Helical" evidence="6">
    <location>
        <begin position="75"/>
        <end position="96"/>
    </location>
</feature>
<name>X1FEQ6_9ZZZZ</name>
<feature type="transmembrane region" description="Helical" evidence="6">
    <location>
        <begin position="239"/>
        <end position="257"/>
    </location>
</feature>
<dbReference type="PANTHER" id="PTHR42703:SF1">
    <property type="entry name" value="NA(+)_H(+) ANTIPORTER SUBUNIT D1"/>
    <property type="match status" value="1"/>
</dbReference>
<feature type="transmembrane region" description="Helical" evidence="6">
    <location>
        <begin position="200"/>
        <end position="227"/>
    </location>
</feature>
<evidence type="ECO:0000313" key="9">
    <source>
        <dbReference type="EMBL" id="GAH44106.1"/>
    </source>
</evidence>
<dbReference type="AlphaFoldDB" id="X1FEQ6"/>
<accession>X1FEQ6</accession>
<evidence type="ECO:0008006" key="10">
    <source>
        <dbReference type="Google" id="ProtNLM"/>
    </source>
</evidence>
<feature type="transmembrane region" description="Helical" evidence="6">
    <location>
        <begin position="269"/>
        <end position="291"/>
    </location>
</feature>
<dbReference type="PRINTS" id="PR01434">
    <property type="entry name" value="NADHDHGNASE5"/>
</dbReference>
<gene>
    <name evidence="9" type="ORF">S03H2_11791</name>
</gene>
<keyword evidence="3 6" id="KW-0812">Transmembrane</keyword>
<dbReference type="GO" id="GO:0005886">
    <property type="term" value="C:plasma membrane"/>
    <property type="evidence" value="ECO:0007669"/>
    <property type="project" value="UniProtKB-SubCell"/>
</dbReference>
<keyword evidence="4 6" id="KW-1133">Transmembrane helix</keyword>
<feature type="transmembrane region" description="Helical" evidence="6">
    <location>
        <begin position="32"/>
        <end position="55"/>
    </location>
</feature>
<dbReference type="InterPro" id="IPR001750">
    <property type="entry name" value="ND/Mrp_TM"/>
</dbReference>